<dbReference type="AlphaFoldDB" id="A0A9W9I733"/>
<keyword evidence="1" id="KW-0819">tRNA processing</keyword>
<organism evidence="6 7">
    <name type="scientific">Penicillium canariense</name>
    <dbReference type="NCBI Taxonomy" id="189055"/>
    <lineage>
        <taxon>Eukaryota</taxon>
        <taxon>Fungi</taxon>
        <taxon>Dikarya</taxon>
        <taxon>Ascomycota</taxon>
        <taxon>Pezizomycotina</taxon>
        <taxon>Eurotiomycetes</taxon>
        <taxon>Eurotiomycetidae</taxon>
        <taxon>Eurotiales</taxon>
        <taxon>Aspergillaceae</taxon>
        <taxon>Penicillium</taxon>
    </lineage>
</organism>
<gene>
    <name evidence="6" type="ORF">N7482_004968</name>
</gene>
<comment type="caution">
    <text evidence="6">The sequence shown here is derived from an EMBL/GenBank/DDBJ whole genome shotgun (WGS) entry which is preliminary data.</text>
</comment>
<feature type="compositionally biased region" description="Polar residues" evidence="5">
    <location>
        <begin position="79"/>
        <end position="89"/>
    </location>
</feature>
<evidence type="ECO:0000256" key="3">
    <source>
        <dbReference type="ARBA" id="ARBA00022833"/>
    </source>
</evidence>
<feature type="compositionally biased region" description="Basic and acidic residues" evidence="5">
    <location>
        <begin position="1"/>
        <end position="16"/>
    </location>
</feature>
<name>A0A9W9I733_9EURO</name>
<dbReference type="OrthoDB" id="128536at2759"/>
<evidence type="ECO:0000256" key="2">
    <source>
        <dbReference type="ARBA" id="ARBA00022723"/>
    </source>
</evidence>
<dbReference type="PANTHER" id="PTHR14742:SF0">
    <property type="entry name" value="RIBONUCLEASE P PROTEIN SUBUNIT P21"/>
    <property type="match status" value="1"/>
</dbReference>
<dbReference type="GO" id="GO:0008033">
    <property type="term" value="P:tRNA processing"/>
    <property type="evidence" value="ECO:0007669"/>
    <property type="project" value="UniProtKB-KW"/>
</dbReference>
<reference evidence="6" key="1">
    <citation type="submission" date="2022-11" db="EMBL/GenBank/DDBJ databases">
        <authorList>
            <person name="Petersen C."/>
        </authorList>
    </citation>
    <scope>NUCLEOTIDE SEQUENCE</scope>
    <source>
        <strain evidence="6">IBT 26290</strain>
    </source>
</reference>
<dbReference type="Proteomes" id="UP001149163">
    <property type="component" value="Unassembled WGS sequence"/>
</dbReference>
<dbReference type="EMBL" id="JAPQKN010000003">
    <property type="protein sequence ID" value="KAJ5166187.1"/>
    <property type="molecule type" value="Genomic_DNA"/>
</dbReference>
<evidence type="ECO:0000313" key="6">
    <source>
        <dbReference type="EMBL" id="KAJ5166187.1"/>
    </source>
</evidence>
<keyword evidence="2" id="KW-0479">Metal-binding</keyword>
<comment type="similarity">
    <text evidence="4">Belongs to the eukaryotic/archaeal RNase P protein component 4 family.</text>
</comment>
<dbReference type="Gene3D" id="6.20.50.20">
    <property type="match status" value="1"/>
</dbReference>
<evidence type="ECO:0000256" key="5">
    <source>
        <dbReference type="SAM" id="MobiDB-lite"/>
    </source>
</evidence>
<evidence type="ECO:0000256" key="1">
    <source>
        <dbReference type="ARBA" id="ARBA00022694"/>
    </source>
</evidence>
<dbReference type="Pfam" id="PF04032">
    <property type="entry name" value="Rpr2"/>
    <property type="match status" value="1"/>
</dbReference>
<evidence type="ECO:0008006" key="8">
    <source>
        <dbReference type="Google" id="ProtNLM"/>
    </source>
</evidence>
<dbReference type="PANTHER" id="PTHR14742">
    <property type="entry name" value="RIBONUCLEASE P SUBUNIT P21"/>
    <property type="match status" value="1"/>
</dbReference>
<proteinExistence type="inferred from homology"/>
<dbReference type="GeneID" id="81426269"/>
<accession>A0A9W9I733</accession>
<feature type="region of interest" description="Disordered" evidence="5">
    <location>
        <begin position="50"/>
        <end position="90"/>
    </location>
</feature>
<dbReference type="GO" id="GO:0005655">
    <property type="term" value="C:nucleolar ribonuclease P complex"/>
    <property type="evidence" value="ECO:0007669"/>
    <property type="project" value="TreeGrafter"/>
</dbReference>
<dbReference type="GO" id="GO:0046872">
    <property type="term" value="F:metal ion binding"/>
    <property type="evidence" value="ECO:0007669"/>
    <property type="project" value="UniProtKB-KW"/>
</dbReference>
<dbReference type="RefSeq" id="XP_056542648.1">
    <property type="nucleotide sequence ID" value="XM_056687093.1"/>
</dbReference>
<dbReference type="InterPro" id="IPR007175">
    <property type="entry name" value="Rpr2/Snm1/Rpp21"/>
</dbReference>
<keyword evidence="7" id="KW-1185">Reference proteome</keyword>
<keyword evidence="3" id="KW-0862">Zinc</keyword>
<evidence type="ECO:0000313" key="7">
    <source>
        <dbReference type="Proteomes" id="UP001149163"/>
    </source>
</evidence>
<protein>
    <recommendedName>
        <fullName evidence="8">RNAse P Rpr2/Rpp21 subunit domain protein</fullName>
    </recommendedName>
</protein>
<reference evidence="6" key="2">
    <citation type="journal article" date="2023" name="IMA Fungus">
        <title>Comparative genomic study of the Penicillium genus elucidates a diverse pangenome and 15 lateral gene transfer events.</title>
        <authorList>
            <person name="Petersen C."/>
            <person name="Sorensen T."/>
            <person name="Nielsen M.R."/>
            <person name="Sondergaard T.E."/>
            <person name="Sorensen J.L."/>
            <person name="Fitzpatrick D.A."/>
            <person name="Frisvad J.C."/>
            <person name="Nielsen K.L."/>
        </authorList>
    </citation>
    <scope>NUCLEOTIDE SEQUENCE</scope>
    <source>
        <strain evidence="6">IBT 26290</strain>
    </source>
</reference>
<evidence type="ECO:0000256" key="4">
    <source>
        <dbReference type="ARBA" id="ARBA00038402"/>
    </source>
</evidence>
<sequence length="210" mass="23810">MEPKMVKVRVQKEAKNSKSHLKARTDYLQQAATYLQNVYLQGRTATGTKSTDLETALGNEETSEQPAPQATSPKKDVSMSMSSGPATQRTMKKPLANLSRMCISHMRGVSLKTQTRLPVTVKRSFCKRCDTLLLPGVNCLQEVRNDSRGRKKPWADVRVLRCLVCDTEKRFPQTEKRSEKLSERRKKLLEHRNQLEQLKLQAHQGLTGTS</sequence>
<feature type="region of interest" description="Disordered" evidence="5">
    <location>
        <begin position="1"/>
        <end position="22"/>
    </location>
</feature>